<dbReference type="PROSITE" id="PS00061">
    <property type="entry name" value="ADH_SHORT"/>
    <property type="match status" value="1"/>
</dbReference>
<dbReference type="EMBL" id="QYBC01000018">
    <property type="protein sequence ID" value="RYB02636.1"/>
    <property type="molecule type" value="Genomic_DNA"/>
</dbReference>
<protein>
    <submittedName>
        <fullName evidence="4">SDR family NAD(P)-dependent oxidoreductase</fullName>
    </submittedName>
</protein>
<dbReference type="OrthoDB" id="4690547at2"/>
<organism evidence="4 5">
    <name type="scientific">Lichenibacterium ramalinae</name>
    <dbReference type="NCBI Taxonomy" id="2316527"/>
    <lineage>
        <taxon>Bacteria</taxon>
        <taxon>Pseudomonadati</taxon>
        <taxon>Pseudomonadota</taxon>
        <taxon>Alphaproteobacteria</taxon>
        <taxon>Hyphomicrobiales</taxon>
        <taxon>Lichenihabitantaceae</taxon>
        <taxon>Lichenibacterium</taxon>
    </lineage>
</organism>
<evidence type="ECO:0000256" key="1">
    <source>
        <dbReference type="ARBA" id="ARBA00006484"/>
    </source>
</evidence>
<comment type="caution">
    <text evidence="4">The sequence shown here is derived from an EMBL/GenBank/DDBJ whole genome shotgun (WGS) entry which is preliminary data.</text>
</comment>
<reference evidence="4 5" key="1">
    <citation type="submission" date="2018-09" db="EMBL/GenBank/DDBJ databases">
        <authorList>
            <person name="Grouzdev D.S."/>
            <person name="Krutkina M.S."/>
        </authorList>
    </citation>
    <scope>NUCLEOTIDE SEQUENCE [LARGE SCALE GENOMIC DNA]</scope>
    <source>
        <strain evidence="4 5">RmlP001</strain>
    </source>
</reference>
<evidence type="ECO:0000256" key="3">
    <source>
        <dbReference type="RuleBase" id="RU000363"/>
    </source>
</evidence>
<dbReference type="PRINTS" id="PR00081">
    <property type="entry name" value="GDHRDH"/>
</dbReference>
<evidence type="ECO:0000313" key="4">
    <source>
        <dbReference type="EMBL" id="RYB02636.1"/>
    </source>
</evidence>
<dbReference type="RefSeq" id="WP_129220936.1">
    <property type="nucleotide sequence ID" value="NZ_QYBC01000018.1"/>
</dbReference>
<dbReference type="PRINTS" id="PR00080">
    <property type="entry name" value="SDRFAMILY"/>
</dbReference>
<dbReference type="SUPFAM" id="SSF51735">
    <property type="entry name" value="NAD(P)-binding Rossmann-fold domains"/>
    <property type="match status" value="1"/>
</dbReference>
<name>A0A4Q2RAI7_9HYPH</name>
<dbReference type="Gene3D" id="3.40.50.720">
    <property type="entry name" value="NAD(P)-binding Rossmann-like Domain"/>
    <property type="match status" value="1"/>
</dbReference>
<evidence type="ECO:0000313" key="5">
    <source>
        <dbReference type="Proteomes" id="UP000289411"/>
    </source>
</evidence>
<dbReference type="InterPro" id="IPR020904">
    <property type="entry name" value="Sc_DH/Rdtase_CS"/>
</dbReference>
<dbReference type="InterPro" id="IPR036291">
    <property type="entry name" value="NAD(P)-bd_dom_sf"/>
</dbReference>
<keyword evidence="2" id="KW-0560">Oxidoreductase</keyword>
<dbReference type="Pfam" id="PF00106">
    <property type="entry name" value="adh_short"/>
    <property type="match status" value="1"/>
</dbReference>
<dbReference type="AlphaFoldDB" id="A0A4Q2RAI7"/>
<dbReference type="InterPro" id="IPR002347">
    <property type="entry name" value="SDR_fam"/>
</dbReference>
<dbReference type="CDD" id="cd05233">
    <property type="entry name" value="SDR_c"/>
    <property type="match status" value="1"/>
</dbReference>
<comment type="similarity">
    <text evidence="1 3">Belongs to the short-chain dehydrogenases/reductases (SDR) family.</text>
</comment>
<proteinExistence type="inferred from homology"/>
<evidence type="ECO:0000256" key="2">
    <source>
        <dbReference type="ARBA" id="ARBA00023002"/>
    </source>
</evidence>
<dbReference type="PANTHER" id="PTHR43008:SF7">
    <property type="entry name" value="SHORT CHAIN DEHYDROGENASE_REDUCTASE (AFU_ORTHOLOGUE AFUA_2G00830)"/>
    <property type="match status" value="1"/>
</dbReference>
<dbReference type="GO" id="GO:0050664">
    <property type="term" value="F:oxidoreductase activity, acting on NAD(P)H, oxygen as acceptor"/>
    <property type="evidence" value="ECO:0007669"/>
    <property type="project" value="TreeGrafter"/>
</dbReference>
<dbReference type="PANTHER" id="PTHR43008">
    <property type="entry name" value="BENZIL REDUCTASE"/>
    <property type="match status" value="1"/>
</dbReference>
<keyword evidence="5" id="KW-1185">Reference proteome</keyword>
<dbReference type="Proteomes" id="UP000289411">
    <property type="component" value="Unassembled WGS sequence"/>
</dbReference>
<gene>
    <name evidence="4" type="ORF">D3272_19720</name>
</gene>
<accession>A0A4Q2RAI7</accession>
<reference evidence="4 5" key="2">
    <citation type="submission" date="2019-02" db="EMBL/GenBank/DDBJ databases">
        <title>'Lichenibacterium ramalinii' gen. nov. sp. nov., 'Lichenibacterium minor' gen. nov. sp. nov.</title>
        <authorList>
            <person name="Pankratov T."/>
        </authorList>
    </citation>
    <scope>NUCLEOTIDE SEQUENCE [LARGE SCALE GENOMIC DNA]</scope>
    <source>
        <strain evidence="4 5">RmlP001</strain>
    </source>
</reference>
<sequence length="286" mass="29600">MQHHPAIASGRTAVITGGASGIGLAAGKRLAGLGLNVVLADLAGDRLEAARAAVVAAASAAGAPDGAATVRAVPTDVGRIDDLRALKDAAYGAFGDVAVLMNNAAVSPVGKPWDAYEDWQRLIATNLWGVINGVQAFAPAMLAAGKPAAIVNTGSKQGITTPPGNAAYNTSKAGVKVFTEATAYELRQTPGCPVTAHLLIPGFTHTGLTGTEEKPAAAWTAEQVVDFMLASMASGDFYILCPDNDVDRATDEKRMAWAIGDVIENRPALSRWHPDHKEAFARFMGS</sequence>